<keyword evidence="2" id="KW-0472">Membrane</keyword>
<keyword evidence="2" id="KW-1133">Transmembrane helix</keyword>
<dbReference type="Proteomes" id="UP000016568">
    <property type="component" value="Unassembled WGS sequence"/>
</dbReference>
<evidence type="ECO:0000256" key="2">
    <source>
        <dbReference type="SAM" id="Phobius"/>
    </source>
</evidence>
<dbReference type="InterPro" id="IPR021730">
    <property type="entry name" value="YdbH"/>
</dbReference>
<dbReference type="EMBL" id="BASZ01000002">
    <property type="protein sequence ID" value="GAD48309.1"/>
    <property type="molecule type" value="Genomic_DNA"/>
</dbReference>
<comment type="caution">
    <text evidence="3">The sequence shown here is derived from an EMBL/GenBank/DDBJ whole genome shotgun (WGS) entry which is preliminary data.</text>
</comment>
<dbReference type="Pfam" id="PF11739">
    <property type="entry name" value="YdbH-like"/>
    <property type="match status" value="1"/>
</dbReference>
<proteinExistence type="predicted"/>
<evidence type="ECO:0000313" key="3">
    <source>
        <dbReference type="EMBL" id="GAD48309.1"/>
    </source>
</evidence>
<dbReference type="eggNOG" id="COG2911">
    <property type="taxonomic scope" value="Bacteria"/>
</dbReference>
<protein>
    <submittedName>
        <fullName evidence="3">Uncharacterized protein</fullName>
    </submittedName>
</protein>
<keyword evidence="2" id="KW-0812">Transmembrane</keyword>
<dbReference type="AlphaFoldDB" id="U2ZSJ1"/>
<evidence type="ECO:0000256" key="1">
    <source>
        <dbReference type="SAM" id="MobiDB-lite"/>
    </source>
</evidence>
<feature type="region of interest" description="Disordered" evidence="1">
    <location>
        <begin position="1028"/>
        <end position="1047"/>
    </location>
</feature>
<keyword evidence="4" id="KW-1185">Reference proteome</keyword>
<organism evidence="3 4">
    <name type="scientific">Caenibius tardaugens NBRC 16725</name>
    <dbReference type="NCBI Taxonomy" id="1219035"/>
    <lineage>
        <taxon>Bacteria</taxon>
        <taxon>Pseudomonadati</taxon>
        <taxon>Pseudomonadota</taxon>
        <taxon>Alphaproteobacteria</taxon>
        <taxon>Sphingomonadales</taxon>
        <taxon>Erythrobacteraceae</taxon>
        <taxon>Caenibius</taxon>
    </lineage>
</organism>
<sequence length="1047" mass="111518">MDQLPDAASSARRRRWPRFLLGLVGGLVVLLAIAWFSRERIADNLIASQLESYGVPATYKIEQIGPSQQVLTDIVIGDPQRPDLTVARAEISILQRFGWPRIQRVKVVRPRLFGTVRNGTLSFGKLDPLLFDNTSKEPFKLPAFDLVLEDGRGLLETDFGPVGLKAEGKGGLRNGFAGILAATAPSLAGQGCTANRTTFFGKISIARARPKIEGPARLESLLCEEQGIALRNAALGIAARADETFADIDSTFDLRSGAGRFGGVTLTGVNGSGDFSLTKGTVNTRYNVVMRGMHSPYAASPVLTGKGHLRGEPGAGRFEWNGDWEGNGVRLGRQIDDTLASLAGSGEGTLLAPIVDQMRAALQREGRGSRLVAETVLRKTPDSLNLVMPQATLRGGGGATLLALSRIQYSRQGTAPGRLLGSFSTGGRGLPQMTGRMEQQDGGKAVLRMTMPEYRAGTSSLAVPELVLVQNAQGMLGFSGSVRANGPLPGGQTQGLVLPVSGNWSQAFGLALWRECADIRFDRLELGGARFEKRGITLCPQRSSAIVRSDRAGTRIAAGTTGLDLAGHLGESPVRVRSGALGFAVPGMLAARDLDVRLGPPDTESRFLLSRLDARIGKNIAGQFTNADVKLAAVPLDLFGARGDWRYDNGRLLLANAQLQVEDRQKPGRFEPLTAQGADLTLDNNVILANALMQNPKSGRDVMRVAITHDLGSATGHADLNVGNLVFDDQLQPDMLTGLALGVVANAKGTVTGTGRIDWTPAGVTSTGRFSTQSLDLAAAFGPVQGASGTIVFTDLLGMVTAPNQQLKIAGINPGIEVRDGVLTYDMKPNFVLDIHGARWPFMDGTLTLEPTRMRLGEAETRRYTLTVDGLDAAVFVQRMELGNIMATGKFDGTLPLVFDQDGGRIEGGRLASRAPGGNVSYLGELTYKDLSAMGNFAFDALRSIDYGEMQVDMNGSLAGEILTRVSFDGLSQGQGASKNFITKQVAKLPIHFNVNIKAPFFSLFGSFKSLYDPTLVPDPAKLGLIGAKKPPVSGSTANERRSATSQ</sequence>
<feature type="transmembrane region" description="Helical" evidence="2">
    <location>
        <begin position="19"/>
        <end position="37"/>
    </location>
</feature>
<evidence type="ECO:0000313" key="4">
    <source>
        <dbReference type="Proteomes" id="UP000016568"/>
    </source>
</evidence>
<accession>U2ZSJ1</accession>
<reference evidence="3 4" key="1">
    <citation type="submission" date="2013-09" db="EMBL/GenBank/DDBJ databases">
        <title>Whole genome shotgun sequence of Novosphingobium tardaugens NBRC 16725.</title>
        <authorList>
            <person name="Isaki S."/>
            <person name="Hosoyama A."/>
            <person name="Tsuchikane K."/>
            <person name="Katsumata H."/>
            <person name="Ando Y."/>
            <person name="Yamazaki S."/>
            <person name="Fujita N."/>
        </authorList>
    </citation>
    <scope>NUCLEOTIDE SEQUENCE [LARGE SCALE GENOMIC DNA]</scope>
    <source>
        <strain evidence="3 4">NBRC 16725</strain>
    </source>
</reference>
<name>U2ZSJ1_9SPHN</name>
<gene>
    <name evidence="3" type="ORF">NT2_02_03910</name>
</gene>